<proteinExistence type="predicted"/>
<dbReference type="Proteomes" id="UP000439314">
    <property type="component" value="Unassembled WGS sequence"/>
</dbReference>
<keyword evidence="1" id="KW-0732">Signal</keyword>
<feature type="chain" id="PRO_5026821206" evidence="1">
    <location>
        <begin position="26"/>
        <end position="128"/>
    </location>
</feature>
<keyword evidence="4" id="KW-1185">Reference proteome</keyword>
<dbReference type="Proteomes" id="UP000437931">
    <property type="component" value="Unassembled WGS sequence"/>
</dbReference>
<organism evidence="2 5">
    <name type="scientific">Xanthomonas sontii</name>
    <dbReference type="NCBI Taxonomy" id="2650745"/>
    <lineage>
        <taxon>Bacteria</taxon>
        <taxon>Pseudomonadati</taxon>
        <taxon>Pseudomonadota</taxon>
        <taxon>Gammaproteobacteria</taxon>
        <taxon>Lysobacterales</taxon>
        <taxon>Lysobacteraceae</taxon>
        <taxon>Xanthomonas</taxon>
    </lineage>
</organism>
<evidence type="ECO:0000313" key="4">
    <source>
        <dbReference type="Proteomes" id="UP000437931"/>
    </source>
</evidence>
<dbReference type="AlphaFoldDB" id="A0A6N7QFY1"/>
<dbReference type="EMBL" id="WJPN01000017">
    <property type="protein sequence ID" value="MRH02057.1"/>
    <property type="molecule type" value="Genomic_DNA"/>
</dbReference>
<accession>A0A6N7QFY1</accession>
<evidence type="ECO:0000313" key="3">
    <source>
        <dbReference type="EMBL" id="MRH76341.1"/>
    </source>
</evidence>
<evidence type="ECO:0000313" key="5">
    <source>
        <dbReference type="Proteomes" id="UP000439314"/>
    </source>
</evidence>
<evidence type="ECO:0000256" key="1">
    <source>
        <dbReference type="SAM" id="SignalP"/>
    </source>
</evidence>
<gene>
    <name evidence="2" type="ORF">GIY21_17310</name>
    <name evidence="3" type="ORF">GIY22_17080</name>
</gene>
<reference evidence="3" key="2">
    <citation type="journal article" date="2020" name="Plant Dis.">
        <title>A Grain Rot of Rice in Iran Caused by a Xanthomonas Strain Closely Related to X. sacchari.</title>
        <authorList>
            <person name="Mirghasempour S.A."/>
            <person name="Huang S."/>
            <person name="Studholme D.J."/>
            <person name="Brady C.L."/>
        </authorList>
    </citation>
    <scope>NUCLEOTIDE SEQUENCE</scope>
    <source>
        <strain evidence="3">SAM114</strain>
    </source>
</reference>
<protein>
    <submittedName>
        <fullName evidence="2">Uncharacterized protein</fullName>
    </submittedName>
</protein>
<name>A0A6N7QFY1_9XANT</name>
<evidence type="ECO:0000313" key="2">
    <source>
        <dbReference type="EMBL" id="MRH02057.1"/>
    </source>
</evidence>
<dbReference type="EMBL" id="WJPM01000017">
    <property type="protein sequence ID" value="MRH76341.1"/>
    <property type="molecule type" value="Genomic_DNA"/>
</dbReference>
<comment type="caution">
    <text evidence="2">The sequence shown here is derived from an EMBL/GenBank/DDBJ whole genome shotgun (WGS) entry which is preliminary data.</text>
</comment>
<reference evidence="4 5" key="1">
    <citation type="submission" date="2019-11" db="EMBL/GenBank/DDBJ databases">
        <title>First report of rice panicle blight caused by Xanthomonas sp. in Iran.</title>
        <authorList>
            <person name="Mirghasempour S.A."/>
            <person name="Huang S."/>
            <person name="Brady C.L."/>
            <person name="Studholme D.J."/>
        </authorList>
    </citation>
    <scope>NUCLEOTIDE SEQUENCE [LARGE SCALE GENOMIC DNA]</scope>
    <source>
        <strain evidence="2 5">ASD011</strain>
        <strain evidence="4">SAM114</strain>
    </source>
</reference>
<feature type="signal peptide" evidence="1">
    <location>
        <begin position="1"/>
        <end position="25"/>
    </location>
</feature>
<sequence>MKDFGVPCIRMALAFAIAVPGSLQANPASSRADGEQAIAYVLKNDLVLSRLFGSCPALKFARTGVEGNNAFLIEGNCDIRNNPEEDADCPAYHIHALGTMDTPSHWTVRRLDLTLACSSEGAPKTPRM</sequence>